<keyword evidence="3" id="KW-1185">Reference proteome</keyword>
<dbReference type="InterPro" id="IPR001173">
    <property type="entry name" value="Glyco_trans_2-like"/>
</dbReference>
<protein>
    <submittedName>
        <fullName evidence="2">Hormogonium polysaccharide biosynthesis glycosyltransferase HpsE</fullName>
    </submittedName>
</protein>
<feature type="domain" description="Glycosyltransferase 2-like" evidence="1">
    <location>
        <begin position="5"/>
        <end position="137"/>
    </location>
</feature>
<gene>
    <name evidence="2" type="primary">hpsE</name>
    <name evidence="2" type="ORF">ACE1CC_34080</name>
</gene>
<dbReference type="EMBL" id="JBHFNQ010000254">
    <property type="protein sequence ID" value="MFB2881903.1"/>
    <property type="molecule type" value="Genomic_DNA"/>
</dbReference>
<evidence type="ECO:0000313" key="2">
    <source>
        <dbReference type="EMBL" id="MFB2881903.1"/>
    </source>
</evidence>
<dbReference type="NCBIfam" id="NF038302">
    <property type="entry name" value="EPS_HpsE"/>
    <property type="match status" value="1"/>
</dbReference>
<dbReference type="SUPFAM" id="SSF53448">
    <property type="entry name" value="Nucleotide-diphospho-sugar transferases"/>
    <property type="match status" value="1"/>
</dbReference>
<organism evidence="2 3">
    <name type="scientific">Floridaenema aerugineum BLCC-F46</name>
    <dbReference type="NCBI Taxonomy" id="3153654"/>
    <lineage>
        <taxon>Bacteria</taxon>
        <taxon>Bacillati</taxon>
        <taxon>Cyanobacteriota</taxon>
        <taxon>Cyanophyceae</taxon>
        <taxon>Oscillatoriophycideae</taxon>
        <taxon>Aerosakkonematales</taxon>
        <taxon>Aerosakkonemataceae</taxon>
        <taxon>Floridanema</taxon>
        <taxon>Floridanema aerugineum</taxon>
    </lineage>
</organism>
<sequence length="316" mass="37008">MLNFTVAIPTYNGEHRLPEVLEKLRSQINTENLNWEILVIDNNSTDSTKKVVEQYQQNWPQAYPLKYIFEPRQGLAFARQRAVEEATGKFIGFLDDDNLPAPEWVAQAYTFGQNHDRVGAYGSRIYGEFEVSPPENFNRIAPLLAITNRGSEPLFYEPQKKVLPPGAGLVIRRQAWLENVPKQLILGPKGDNQVSQRGEDLESLLYIQKAGWQIWYNPKMCIYHRIPRQRLEKEYLIKICRETGLSRYHTRMLSVKTWQRPIALLAYMLNDIRKIIFHILKYKRAIGKDLVTTCEMELYIASLISPFYIWIRYLQR</sequence>
<dbReference type="Proteomes" id="UP001576774">
    <property type="component" value="Unassembled WGS sequence"/>
</dbReference>
<comment type="caution">
    <text evidence="2">The sequence shown here is derived from an EMBL/GenBank/DDBJ whole genome shotgun (WGS) entry which is preliminary data.</text>
</comment>
<dbReference type="InterPro" id="IPR050834">
    <property type="entry name" value="Glycosyltransf_2"/>
</dbReference>
<dbReference type="Gene3D" id="3.90.550.10">
    <property type="entry name" value="Spore Coat Polysaccharide Biosynthesis Protein SpsA, Chain A"/>
    <property type="match status" value="1"/>
</dbReference>
<dbReference type="PANTHER" id="PTHR43685:SF2">
    <property type="entry name" value="GLYCOSYLTRANSFERASE 2-LIKE DOMAIN-CONTAINING PROTEIN"/>
    <property type="match status" value="1"/>
</dbReference>
<name>A0ABV4XGH2_9CYAN</name>
<dbReference type="CDD" id="cd00761">
    <property type="entry name" value="Glyco_tranf_GTA_type"/>
    <property type="match status" value="1"/>
</dbReference>
<dbReference type="RefSeq" id="WP_413274868.1">
    <property type="nucleotide sequence ID" value="NZ_JBHFNQ010000254.1"/>
</dbReference>
<evidence type="ECO:0000313" key="3">
    <source>
        <dbReference type="Proteomes" id="UP001576774"/>
    </source>
</evidence>
<dbReference type="Pfam" id="PF00535">
    <property type="entry name" value="Glycos_transf_2"/>
    <property type="match status" value="1"/>
</dbReference>
<proteinExistence type="predicted"/>
<accession>A0ABV4XGH2</accession>
<dbReference type="InterPro" id="IPR029044">
    <property type="entry name" value="Nucleotide-diphossugar_trans"/>
</dbReference>
<evidence type="ECO:0000259" key="1">
    <source>
        <dbReference type="Pfam" id="PF00535"/>
    </source>
</evidence>
<dbReference type="PANTHER" id="PTHR43685">
    <property type="entry name" value="GLYCOSYLTRANSFERASE"/>
    <property type="match status" value="1"/>
</dbReference>
<reference evidence="2 3" key="1">
    <citation type="submission" date="2024-09" db="EMBL/GenBank/DDBJ databases">
        <title>Floridaenema gen nov. (Aerosakkonemataceae, Aerosakkonematales ord. nov., Cyanobacteria) from benthic tropical and subtropical fresh waters, with the description of four new species.</title>
        <authorList>
            <person name="Moretto J.A."/>
            <person name="Berthold D.E."/>
            <person name="Lefler F.W."/>
            <person name="Huang I.-S."/>
            <person name="Laughinghouse H. IV."/>
        </authorList>
    </citation>
    <scope>NUCLEOTIDE SEQUENCE [LARGE SCALE GENOMIC DNA]</scope>
    <source>
        <strain evidence="2 3">BLCC-F46</strain>
    </source>
</reference>